<evidence type="ECO:0000313" key="2">
    <source>
        <dbReference type="EMBL" id="NML44175.1"/>
    </source>
</evidence>
<dbReference type="EMBL" id="JABBFX010000001">
    <property type="protein sequence ID" value="NML44175.1"/>
    <property type="molecule type" value="Genomic_DNA"/>
</dbReference>
<protein>
    <submittedName>
        <fullName evidence="2">Uncharacterized protein</fullName>
    </submittedName>
</protein>
<proteinExistence type="predicted"/>
<keyword evidence="1" id="KW-0812">Transmembrane</keyword>
<feature type="transmembrane region" description="Helical" evidence="1">
    <location>
        <begin position="12"/>
        <end position="34"/>
    </location>
</feature>
<organism evidence="2 3">
    <name type="scientific">Ramlibacter agri</name>
    <dbReference type="NCBI Taxonomy" id="2728837"/>
    <lineage>
        <taxon>Bacteria</taxon>
        <taxon>Pseudomonadati</taxon>
        <taxon>Pseudomonadota</taxon>
        <taxon>Betaproteobacteria</taxon>
        <taxon>Burkholderiales</taxon>
        <taxon>Comamonadaceae</taxon>
        <taxon>Ramlibacter</taxon>
    </lineage>
</organism>
<comment type="caution">
    <text evidence="2">The sequence shown here is derived from an EMBL/GenBank/DDBJ whole genome shotgun (WGS) entry which is preliminary data.</text>
</comment>
<evidence type="ECO:0000256" key="1">
    <source>
        <dbReference type="SAM" id="Phobius"/>
    </source>
</evidence>
<dbReference type="AlphaFoldDB" id="A0A848H035"/>
<accession>A0A848H035</accession>
<sequence length="123" mass="13051">MTLPGLPPLPEFWTASFGFWFFFVPVHVVLFGVLARLRGLPSALGISAGMAAGSLLAATLLEALFSWLFGPAAGAGAGLAAQALRDFAPWPIGFAIVCFAVAARTRHQEREFAEFVESLKTGL</sequence>
<reference evidence="2 3" key="1">
    <citation type="submission" date="2020-04" db="EMBL/GenBank/DDBJ databases">
        <title>Ramlibacter sp. G-1-2-2 isolated from soil.</title>
        <authorList>
            <person name="Dahal R.H."/>
        </authorList>
    </citation>
    <scope>NUCLEOTIDE SEQUENCE [LARGE SCALE GENOMIC DNA]</scope>
    <source>
        <strain evidence="2 3">G-1-2-2</strain>
    </source>
</reference>
<feature type="transmembrane region" description="Helical" evidence="1">
    <location>
        <begin position="87"/>
        <end position="103"/>
    </location>
</feature>
<gene>
    <name evidence="2" type="ORF">HHL11_10470</name>
</gene>
<keyword evidence="1" id="KW-1133">Transmembrane helix</keyword>
<feature type="transmembrane region" description="Helical" evidence="1">
    <location>
        <begin position="46"/>
        <end position="67"/>
    </location>
</feature>
<keyword evidence="1" id="KW-0472">Membrane</keyword>
<keyword evidence="3" id="KW-1185">Reference proteome</keyword>
<name>A0A848H035_9BURK</name>
<dbReference type="Proteomes" id="UP000541185">
    <property type="component" value="Unassembled WGS sequence"/>
</dbReference>
<evidence type="ECO:0000313" key="3">
    <source>
        <dbReference type="Proteomes" id="UP000541185"/>
    </source>
</evidence>
<dbReference type="RefSeq" id="WP_169418329.1">
    <property type="nucleotide sequence ID" value="NZ_JABBFX010000001.1"/>
</dbReference>